<feature type="chain" id="PRO_5034210826" evidence="2">
    <location>
        <begin position="21"/>
        <end position="573"/>
    </location>
</feature>
<feature type="region of interest" description="Disordered" evidence="1">
    <location>
        <begin position="135"/>
        <end position="159"/>
    </location>
</feature>
<sequence length="573" mass="69677">MDLFFLTLLLMSTVRNKCQAGDIQVIKEVKEETEIMTRPDQTNDKTLKSVFTNPQRGLESQMNMVNTDSRVNLGHGDEKTVQSFFTNPQRELESQTKRVDTNSCAHLGDEKRLQSLFTNPQRGLGSQILHRMQREVKRKTNGTKSKRKKRRKKRIKKKKKYKWTIRRRKKQTKIMKEKWNMALLNGTNWYDYKWSEARRQEQRERMIEKWKKVKEEGSTLNTRWTERKKLEHSEKIKANWKTRKEKGDPDKLAQLFKEKSEKMFNYWTKVKQSGDAKRLDRQSETMKAYWKSVKDGRLTTLNRTIHGTIRPPKRQGDFLWSEERKRKHSEYMKQKWGSENATLLTERFKEHSKKMKAYWQRIKSKGQRADRRVIQSKRMKDYWAKRKKDGSWANMSQVKREKHRQVMYRYWKKKMAEGNTEREMKIREKVRQYWDDIRTRGKVPKARAKQYIKQGLYMKKWWRKPIKTGGIPRVDEHSETMSEFWRKELELRGIDVSHYSHAELSERMLEFWRRRDEETGTDRRKGLSEKLKIYWNKIEAKRWNWMNKTTELASWEIVYTTSGQWIEMDELDE</sequence>
<evidence type="ECO:0000256" key="2">
    <source>
        <dbReference type="SAM" id="SignalP"/>
    </source>
</evidence>
<organism evidence="3">
    <name type="scientific">Cacopsylla melanoneura</name>
    <dbReference type="NCBI Taxonomy" id="428564"/>
    <lineage>
        <taxon>Eukaryota</taxon>
        <taxon>Metazoa</taxon>
        <taxon>Ecdysozoa</taxon>
        <taxon>Arthropoda</taxon>
        <taxon>Hexapoda</taxon>
        <taxon>Insecta</taxon>
        <taxon>Pterygota</taxon>
        <taxon>Neoptera</taxon>
        <taxon>Paraneoptera</taxon>
        <taxon>Hemiptera</taxon>
        <taxon>Sternorrhyncha</taxon>
        <taxon>Psylloidea</taxon>
        <taxon>Psyllidae</taxon>
        <taxon>Psyllinae</taxon>
        <taxon>Cacopsylla</taxon>
    </lineage>
</organism>
<dbReference type="AlphaFoldDB" id="A0A8D9B673"/>
<protein>
    <submittedName>
        <fullName evidence="3">Uncharacterized protein</fullName>
    </submittedName>
</protein>
<feature type="compositionally biased region" description="Basic residues" evidence="1">
    <location>
        <begin position="136"/>
        <end position="159"/>
    </location>
</feature>
<reference evidence="3" key="1">
    <citation type="submission" date="2021-05" db="EMBL/GenBank/DDBJ databases">
        <authorList>
            <person name="Alioto T."/>
            <person name="Alioto T."/>
            <person name="Gomez Garrido J."/>
        </authorList>
    </citation>
    <scope>NUCLEOTIDE SEQUENCE</scope>
</reference>
<name>A0A8D9B673_9HEMI</name>
<accession>A0A8D9B673</accession>
<proteinExistence type="predicted"/>
<evidence type="ECO:0000313" key="3">
    <source>
        <dbReference type="EMBL" id="CAG6777384.1"/>
    </source>
</evidence>
<feature type="signal peptide" evidence="2">
    <location>
        <begin position="1"/>
        <end position="20"/>
    </location>
</feature>
<dbReference type="EMBL" id="HBUF01605417">
    <property type="protein sequence ID" value="CAG6777384.1"/>
    <property type="molecule type" value="Transcribed_RNA"/>
</dbReference>
<evidence type="ECO:0000256" key="1">
    <source>
        <dbReference type="SAM" id="MobiDB-lite"/>
    </source>
</evidence>
<keyword evidence="2" id="KW-0732">Signal</keyword>